<name>A0A8S5LDT6_9CAUD</name>
<sequence>MRRMGTRSTSWTTSRPCTLTERWRKLPHPFSRYEASDLGRVRNISSGRVLRIQKCSDGAPGFSLYRDDSGKQTMVRCGIVIWRAFNGEPGRGHYVIHLNGDMANCRLENLDLVSYSEYRQAWYEEYNARMDAIYDETVSELDDYIFGSCTESEADRKVRFGD</sequence>
<protein>
    <submittedName>
        <fullName evidence="3">HNH endonuclease</fullName>
    </submittedName>
</protein>
<dbReference type="GO" id="GO:0016788">
    <property type="term" value="F:hydrolase activity, acting on ester bonds"/>
    <property type="evidence" value="ECO:0007669"/>
    <property type="project" value="InterPro"/>
</dbReference>
<evidence type="ECO:0000259" key="2">
    <source>
        <dbReference type="Pfam" id="PF13392"/>
    </source>
</evidence>
<dbReference type="InterPro" id="IPR010902">
    <property type="entry name" value="NUMOD4"/>
</dbReference>
<dbReference type="EMBL" id="BK014692">
    <property type="protein sequence ID" value="DAD68086.1"/>
    <property type="molecule type" value="Genomic_DNA"/>
</dbReference>
<evidence type="ECO:0000313" key="3">
    <source>
        <dbReference type="EMBL" id="DAD68086.1"/>
    </source>
</evidence>
<dbReference type="GO" id="GO:0004519">
    <property type="term" value="F:endonuclease activity"/>
    <property type="evidence" value="ECO:0007669"/>
    <property type="project" value="UniProtKB-KW"/>
</dbReference>
<keyword evidence="3" id="KW-0378">Hydrolase</keyword>
<evidence type="ECO:0000259" key="1">
    <source>
        <dbReference type="Pfam" id="PF07463"/>
    </source>
</evidence>
<feature type="domain" description="HNH nuclease" evidence="2">
    <location>
        <begin position="79"/>
        <end position="117"/>
    </location>
</feature>
<dbReference type="InterPro" id="IPR003615">
    <property type="entry name" value="HNH_nuc"/>
</dbReference>
<dbReference type="Pfam" id="PF07463">
    <property type="entry name" value="NUMOD4"/>
    <property type="match status" value="1"/>
</dbReference>
<accession>A0A8S5LDT6</accession>
<dbReference type="Gene3D" id="3.90.75.20">
    <property type="match status" value="1"/>
</dbReference>
<organism evidence="3">
    <name type="scientific">Siphoviridae sp. ctj495</name>
    <dbReference type="NCBI Taxonomy" id="2823592"/>
    <lineage>
        <taxon>Viruses</taxon>
        <taxon>Duplodnaviria</taxon>
        <taxon>Heunggongvirae</taxon>
        <taxon>Uroviricota</taxon>
        <taxon>Caudoviricetes</taxon>
    </lineage>
</organism>
<reference evidence="3" key="1">
    <citation type="journal article" date="2021" name="Proc. Natl. Acad. Sci. U.S.A.">
        <title>A Catalog of Tens of Thousands of Viruses from Human Metagenomes Reveals Hidden Associations with Chronic Diseases.</title>
        <authorList>
            <person name="Tisza M.J."/>
            <person name="Buck C.B."/>
        </authorList>
    </citation>
    <scope>NUCLEOTIDE SEQUENCE</scope>
    <source>
        <strain evidence="3">Ctj495</strain>
    </source>
</reference>
<dbReference type="InterPro" id="IPR044925">
    <property type="entry name" value="His-Me_finger_sf"/>
</dbReference>
<dbReference type="SUPFAM" id="SSF54060">
    <property type="entry name" value="His-Me finger endonucleases"/>
    <property type="match status" value="1"/>
</dbReference>
<proteinExistence type="predicted"/>
<keyword evidence="3" id="KW-0255">Endonuclease</keyword>
<feature type="domain" description="NUMOD4" evidence="1">
    <location>
        <begin position="21"/>
        <end position="58"/>
    </location>
</feature>
<keyword evidence="3" id="KW-0540">Nuclease</keyword>
<dbReference type="Pfam" id="PF13392">
    <property type="entry name" value="HNH_3"/>
    <property type="match status" value="1"/>
</dbReference>